<feature type="domain" description="YbaK/aminoacyl-tRNA synthetase-associated" evidence="2">
    <location>
        <begin position="43"/>
        <end position="142"/>
    </location>
</feature>
<dbReference type="GO" id="GO:0002161">
    <property type="term" value="F:aminoacyl-tRNA deacylase activity"/>
    <property type="evidence" value="ECO:0007669"/>
    <property type="project" value="InterPro"/>
</dbReference>
<keyword evidence="4" id="KW-1185">Reference proteome</keyword>
<dbReference type="SUPFAM" id="SSF55826">
    <property type="entry name" value="YbaK/ProRS associated domain"/>
    <property type="match status" value="1"/>
</dbReference>
<dbReference type="Gene3D" id="3.90.960.10">
    <property type="entry name" value="YbaK/aminoacyl-tRNA synthetase-associated domain"/>
    <property type="match status" value="1"/>
</dbReference>
<dbReference type="RefSeq" id="WP_159443703.1">
    <property type="nucleotide sequence ID" value="NZ_FUWY01000001.1"/>
</dbReference>
<dbReference type="Proteomes" id="UP000243297">
    <property type="component" value="Unassembled WGS sequence"/>
</dbReference>
<gene>
    <name evidence="3" type="ORF">SAMN02745191_0655</name>
</gene>
<evidence type="ECO:0000259" key="2">
    <source>
        <dbReference type="Pfam" id="PF04073"/>
    </source>
</evidence>
<evidence type="ECO:0000313" key="3">
    <source>
        <dbReference type="EMBL" id="SJZ44705.1"/>
    </source>
</evidence>
<dbReference type="AlphaFoldDB" id="A0A1T4KQL5"/>
<dbReference type="PANTHER" id="PTHR31423:SF3">
    <property type="entry name" value="PROLYL-TRNA SYNTHETASE ASSOCIATED DOMAIN-CONTAINING PROTEIN 1-RELATED"/>
    <property type="match status" value="1"/>
</dbReference>
<dbReference type="PANTHER" id="PTHR31423">
    <property type="entry name" value="YBAK DOMAIN-CONTAINING PROTEIN"/>
    <property type="match status" value="1"/>
</dbReference>
<dbReference type="OrthoDB" id="282853at2"/>
<comment type="similarity">
    <text evidence="1">Belongs to the PRORSD1 family.</text>
</comment>
<dbReference type="InterPro" id="IPR036754">
    <property type="entry name" value="YbaK/aa-tRNA-synt-asso_dom_sf"/>
</dbReference>
<sequence length="162" mass="18624">MKYDLLKIMDDLGIQYQYVEHEPMTNYEIAKKVDEEYNLEGTESKNLFLKDKNGTYYVFITEEGIRFNRAFLKEVTGEKLSITSAEELEEKTGYKVGCATNFGYDADVVFIVDAEIFNHEKLICSAGSPTQSMVIHTADLKKIYQTISNHILYVQAPREPQL</sequence>
<dbReference type="EMBL" id="FUWY01000001">
    <property type="protein sequence ID" value="SJZ44705.1"/>
    <property type="molecule type" value="Genomic_DNA"/>
</dbReference>
<evidence type="ECO:0000313" key="4">
    <source>
        <dbReference type="Proteomes" id="UP000243297"/>
    </source>
</evidence>
<protein>
    <submittedName>
        <fullName evidence="3">Ala-tRNA(Pro) deacylase</fullName>
    </submittedName>
</protein>
<dbReference type="InterPro" id="IPR040285">
    <property type="entry name" value="ProX/PRXD1"/>
</dbReference>
<evidence type="ECO:0000256" key="1">
    <source>
        <dbReference type="ARBA" id="ARBA00010201"/>
    </source>
</evidence>
<dbReference type="STRING" id="118967.SAMN02745191_0655"/>
<reference evidence="4" key="1">
    <citation type="submission" date="2017-02" db="EMBL/GenBank/DDBJ databases">
        <authorList>
            <person name="Varghese N."/>
            <person name="Submissions S."/>
        </authorList>
    </citation>
    <scope>NUCLEOTIDE SEQUENCE [LARGE SCALE GENOMIC DNA]</scope>
    <source>
        <strain evidence="4">ATCC 25662</strain>
    </source>
</reference>
<organism evidence="3 4">
    <name type="scientific">Anaerorhabdus furcosa</name>
    <dbReference type="NCBI Taxonomy" id="118967"/>
    <lineage>
        <taxon>Bacteria</taxon>
        <taxon>Bacillati</taxon>
        <taxon>Bacillota</taxon>
        <taxon>Erysipelotrichia</taxon>
        <taxon>Erysipelotrichales</taxon>
        <taxon>Erysipelotrichaceae</taxon>
        <taxon>Anaerorhabdus</taxon>
    </lineage>
</organism>
<accession>A0A1T4KQL5</accession>
<dbReference type="Pfam" id="PF04073">
    <property type="entry name" value="tRNA_edit"/>
    <property type="match status" value="1"/>
</dbReference>
<dbReference type="InterPro" id="IPR007214">
    <property type="entry name" value="YbaK/aa-tRNA-synth-assoc-dom"/>
</dbReference>
<proteinExistence type="inferred from homology"/>
<name>A0A1T4KQL5_9FIRM</name>